<evidence type="ECO:0000259" key="2">
    <source>
        <dbReference type="Pfam" id="PF07811"/>
    </source>
</evidence>
<organism evidence="3 4">
    <name type="scientific">Thermoflexus hugenholtzii JAD2</name>
    <dbReference type="NCBI Taxonomy" id="877466"/>
    <lineage>
        <taxon>Bacteria</taxon>
        <taxon>Bacillati</taxon>
        <taxon>Chloroflexota</taxon>
        <taxon>Thermoflexia</taxon>
        <taxon>Thermoflexales</taxon>
        <taxon>Thermoflexaceae</taxon>
        <taxon>Thermoflexus</taxon>
    </lineage>
</organism>
<keyword evidence="1" id="KW-1133">Transmembrane helix</keyword>
<evidence type="ECO:0000313" key="3">
    <source>
        <dbReference type="EMBL" id="SNB75690.1"/>
    </source>
</evidence>
<name>A0A212RSQ9_9CHLR</name>
<sequence>MTSRIREVRMRGASFRRGQGLVEFALILPVLLLFMLGIMEFGRVLYIYTEVSNAAREALRAGAATIHRANDADRGKVTAAECNEILNRAYGTLALTPRSQVTITVEYLRPTSGGGSTSLGVCASDPAQIQLPTAVLALNDQVYVEVQSRVSAATPLMQPFLPGLTLRFAGMRSVVPISGIAMPKP</sequence>
<dbReference type="InterPro" id="IPR012495">
    <property type="entry name" value="TadE-like_dom"/>
</dbReference>
<keyword evidence="1" id="KW-0812">Transmembrane</keyword>
<protein>
    <submittedName>
        <fullName evidence="3">Flp pilus assembly protein TadG</fullName>
    </submittedName>
</protein>
<dbReference type="AlphaFoldDB" id="A0A212RSQ9"/>
<dbReference type="Pfam" id="PF07811">
    <property type="entry name" value="TadE"/>
    <property type="match status" value="1"/>
</dbReference>
<evidence type="ECO:0000256" key="1">
    <source>
        <dbReference type="SAM" id="Phobius"/>
    </source>
</evidence>
<feature type="domain" description="TadE-like" evidence="2">
    <location>
        <begin position="18"/>
        <end position="60"/>
    </location>
</feature>
<dbReference type="Proteomes" id="UP000197025">
    <property type="component" value="Unassembled WGS sequence"/>
</dbReference>
<gene>
    <name evidence="3" type="ORF">SAMN02746019_00020230</name>
</gene>
<dbReference type="EMBL" id="FYEK01000077">
    <property type="protein sequence ID" value="SNB75690.1"/>
    <property type="molecule type" value="Genomic_DNA"/>
</dbReference>
<accession>A0A212RSQ9</accession>
<keyword evidence="4" id="KW-1185">Reference proteome</keyword>
<reference evidence="4" key="1">
    <citation type="submission" date="2017-06" db="EMBL/GenBank/DDBJ databases">
        <authorList>
            <person name="Varghese N."/>
            <person name="Submissions S."/>
        </authorList>
    </citation>
    <scope>NUCLEOTIDE SEQUENCE [LARGE SCALE GENOMIC DNA]</scope>
    <source>
        <strain evidence="4">JAD2</strain>
    </source>
</reference>
<keyword evidence="1" id="KW-0472">Membrane</keyword>
<evidence type="ECO:0000313" key="4">
    <source>
        <dbReference type="Proteomes" id="UP000197025"/>
    </source>
</evidence>
<dbReference type="RefSeq" id="WP_200808236.1">
    <property type="nucleotide sequence ID" value="NZ_FYEK01000077.1"/>
</dbReference>
<dbReference type="InParanoid" id="A0A212RSQ9"/>
<proteinExistence type="predicted"/>
<feature type="transmembrane region" description="Helical" evidence="1">
    <location>
        <begin position="21"/>
        <end position="39"/>
    </location>
</feature>